<feature type="transmembrane region" description="Helical" evidence="9">
    <location>
        <begin position="189"/>
        <end position="210"/>
    </location>
</feature>
<keyword evidence="3" id="KW-0813">Transport</keyword>
<dbReference type="PANTHER" id="PTHR22601">
    <property type="entry name" value="ISP4 LIKE PROTEIN"/>
    <property type="match status" value="1"/>
</dbReference>
<evidence type="ECO:0000313" key="11">
    <source>
        <dbReference type="Proteomes" id="UP001210925"/>
    </source>
</evidence>
<accession>A0AAD5UQB0</accession>
<sequence>MTEKPALNLTIPTIGEHVSEINSGVASPNTLNSFYGLETYSSKGTASSSPVSDIPQNSIIPEVAVTIPITDTKVPVFTIRVLFITTLLIAFNSYSSQFYLFRLNRAMINAISFIILSYPLGLLMEYLPKGILNPGKFNYKEHGLITVSTLAAYNIDGISLLTLQRLYYGNQNTFQNIDSGIKIGDCTSILFLLSLQTIGVAIAGFFTKFLVMPAELWYPENLVPINFINTFHSIHDRGISKLRMKAFLLVFGVGFVYEFFPHMFAPLLQSVSILCLAHGGASGALNPVKTGAHLQLNPIGQLGSISGGGIFSLAFDWTPISSLQPLVTPVWSQLNVLFANYLFSWVITPIVFYSNFMNAKNFKIYSAGTFYENGTFYNIKKYLVNDSLPLDKNVPTMWISPHWALCYGCAFAAFTSTVSYYLINYSKKSFQIFNSSRKEMAEKDVHTRLMQSYKSVPCIWYVFILAIASILLFVVTQESTEGFQMQGQFWVIPLATILSTIFILPIGILRAISNQSIDLGTISELIMGYLMPGYPLANATFKVICTSILNQGLVYLVHLKFGTYMKIPPRVIFFMQFYGIIAGSTMNYLNFDYATRRNDLVWKATHFNSTSTQWSARLPEILNSDSEIFGAISPQRFFNDPNTNYSFLFWFFLAGLLLPIITFMLAKALPRAGFHYINWPIIFQSVGLVVSGHANAIFITTLITIGTQYYLRKHYRGWYDKYNYIVAAGLDCAATLVPIIVFVIYRILPRTPQNGHRSIIPHYALNPDPSQFGMDYCGAIRVFNFTRVIYH</sequence>
<dbReference type="NCBIfam" id="TIGR00728">
    <property type="entry name" value="OPT_sfam"/>
    <property type="match status" value="1"/>
</dbReference>
<evidence type="ECO:0000256" key="6">
    <source>
        <dbReference type="ARBA" id="ARBA00022927"/>
    </source>
</evidence>
<dbReference type="AlphaFoldDB" id="A0AAD5UQB0"/>
<evidence type="ECO:0000256" key="1">
    <source>
        <dbReference type="ARBA" id="ARBA00004141"/>
    </source>
</evidence>
<evidence type="ECO:0000256" key="5">
    <source>
        <dbReference type="ARBA" id="ARBA00022856"/>
    </source>
</evidence>
<evidence type="ECO:0000256" key="9">
    <source>
        <dbReference type="SAM" id="Phobius"/>
    </source>
</evidence>
<keyword evidence="5" id="KW-0571">Peptide transport</keyword>
<keyword evidence="8 9" id="KW-0472">Membrane</keyword>
<feature type="transmembrane region" description="Helical" evidence="9">
    <location>
        <begin position="336"/>
        <end position="356"/>
    </location>
</feature>
<feature type="transmembrane region" description="Helical" evidence="9">
    <location>
        <begin position="571"/>
        <end position="589"/>
    </location>
</feature>
<feature type="transmembrane region" description="Helical" evidence="9">
    <location>
        <begin position="725"/>
        <end position="748"/>
    </location>
</feature>
<feature type="transmembrane region" description="Helical" evidence="9">
    <location>
        <begin position="246"/>
        <end position="264"/>
    </location>
</feature>
<dbReference type="Pfam" id="PF03169">
    <property type="entry name" value="OPT"/>
    <property type="match status" value="1"/>
</dbReference>
<organism evidence="10 11">
    <name type="scientific">Boothiomyces macroporosus</name>
    <dbReference type="NCBI Taxonomy" id="261099"/>
    <lineage>
        <taxon>Eukaryota</taxon>
        <taxon>Fungi</taxon>
        <taxon>Fungi incertae sedis</taxon>
        <taxon>Chytridiomycota</taxon>
        <taxon>Chytridiomycota incertae sedis</taxon>
        <taxon>Chytridiomycetes</taxon>
        <taxon>Rhizophydiales</taxon>
        <taxon>Terramycetaceae</taxon>
        <taxon>Boothiomyces</taxon>
    </lineage>
</organism>
<dbReference type="EMBL" id="JADGKB010000008">
    <property type="protein sequence ID" value="KAJ3260957.1"/>
    <property type="molecule type" value="Genomic_DNA"/>
</dbReference>
<feature type="transmembrane region" description="Helical" evidence="9">
    <location>
        <begin position="647"/>
        <end position="669"/>
    </location>
</feature>
<keyword evidence="7 9" id="KW-1133">Transmembrane helix</keyword>
<feature type="transmembrane region" description="Helical" evidence="9">
    <location>
        <begin position="539"/>
        <end position="559"/>
    </location>
</feature>
<keyword evidence="4 9" id="KW-0812">Transmembrane</keyword>
<dbReference type="InterPro" id="IPR004813">
    <property type="entry name" value="OPT"/>
</dbReference>
<feature type="transmembrane region" description="Helical" evidence="9">
    <location>
        <begin position="681"/>
        <end position="705"/>
    </location>
</feature>
<feature type="transmembrane region" description="Helical" evidence="9">
    <location>
        <begin position="77"/>
        <end position="94"/>
    </location>
</feature>
<dbReference type="GO" id="GO:0035673">
    <property type="term" value="F:oligopeptide transmembrane transporter activity"/>
    <property type="evidence" value="ECO:0007669"/>
    <property type="project" value="InterPro"/>
</dbReference>
<keyword evidence="11" id="KW-1185">Reference proteome</keyword>
<feature type="transmembrane region" description="Helical" evidence="9">
    <location>
        <begin position="402"/>
        <end position="423"/>
    </location>
</feature>
<gene>
    <name evidence="10" type="ORF">HK103_006912</name>
</gene>
<reference evidence="10" key="1">
    <citation type="submission" date="2020-05" db="EMBL/GenBank/DDBJ databases">
        <title>Phylogenomic resolution of chytrid fungi.</title>
        <authorList>
            <person name="Stajich J.E."/>
            <person name="Amses K."/>
            <person name="Simmons R."/>
            <person name="Seto K."/>
            <person name="Myers J."/>
            <person name="Bonds A."/>
            <person name="Quandt C.A."/>
            <person name="Barry K."/>
            <person name="Liu P."/>
            <person name="Grigoriev I."/>
            <person name="Longcore J.E."/>
            <person name="James T.Y."/>
        </authorList>
    </citation>
    <scope>NUCLEOTIDE SEQUENCE</scope>
    <source>
        <strain evidence="10">PLAUS21</strain>
    </source>
</reference>
<evidence type="ECO:0008006" key="12">
    <source>
        <dbReference type="Google" id="ProtNLM"/>
    </source>
</evidence>
<dbReference type="GO" id="GO:0016020">
    <property type="term" value="C:membrane"/>
    <property type="evidence" value="ECO:0007669"/>
    <property type="project" value="UniProtKB-SubCell"/>
</dbReference>
<feature type="transmembrane region" description="Helical" evidence="9">
    <location>
        <begin position="489"/>
        <end position="512"/>
    </location>
</feature>
<dbReference type="InterPro" id="IPR004648">
    <property type="entry name" value="Oligpept_transpt"/>
</dbReference>
<evidence type="ECO:0000256" key="8">
    <source>
        <dbReference type="ARBA" id="ARBA00023136"/>
    </source>
</evidence>
<feature type="transmembrane region" description="Helical" evidence="9">
    <location>
        <begin position="106"/>
        <end position="124"/>
    </location>
</feature>
<evidence type="ECO:0000313" key="10">
    <source>
        <dbReference type="EMBL" id="KAJ3260957.1"/>
    </source>
</evidence>
<comment type="caution">
    <text evidence="10">The sequence shown here is derived from an EMBL/GenBank/DDBJ whole genome shotgun (WGS) entry which is preliminary data.</text>
</comment>
<dbReference type="Proteomes" id="UP001210925">
    <property type="component" value="Unassembled WGS sequence"/>
</dbReference>
<evidence type="ECO:0000256" key="4">
    <source>
        <dbReference type="ARBA" id="ARBA00022692"/>
    </source>
</evidence>
<proteinExistence type="inferred from homology"/>
<evidence type="ECO:0000256" key="7">
    <source>
        <dbReference type="ARBA" id="ARBA00022989"/>
    </source>
</evidence>
<keyword evidence="6" id="KW-0653">Protein transport</keyword>
<comment type="similarity">
    <text evidence="2">Belongs to the oligopeptide OPT transporter family.</text>
</comment>
<protein>
    <recommendedName>
        <fullName evidence="12">Oligopeptide transporter</fullName>
    </recommendedName>
</protein>
<evidence type="ECO:0000256" key="2">
    <source>
        <dbReference type="ARBA" id="ARBA00008807"/>
    </source>
</evidence>
<feature type="transmembrane region" description="Helical" evidence="9">
    <location>
        <begin position="459"/>
        <end position="477"/>
    </location>
</feature>
<dbReference type="GO" id="GO:0015031">
    <property type="term" value="P:protein transport"/>
    <property type="evidence" value="ECO:0007669"/>
    <property type="project" value="UniProtKB-KW"/>
</dbReference>
<name>A0AAD5UQB0_9FUNG</name>
<evidence type="ECO:0000256" key="3">
    <source>
        <dbReference type="ARBA" id="ARBA00022448"/>
    </source>
</evidence>
<feature type="transmembrane region" description="Helical" evidence="9">
    <location>
        <begin position="144"/>
        <end position="168"/>
    </location>
</feature>
<comment type="subcellular location">
    <subcellularLocation>
        <location evidence="1">Membrane</location>
        <topology evidence="1">Multi-pass membrane protein</topology>
    </subcellularLocation>
</comment>